<proteinExistence type="predicted"/>
<dbReference type="RefSeq" id="WP_188461261.1">
    <property type="nucleotide sequence ID" value="NZ_BAABHU010000003.1"/>
</dbReference>
<organism evidence="1 2">
    <name type="scientific">Marivirga lumbricoides</name>
    <dbReference type="NCBI Taxonomy" id="1046115"/>
    <lineage>
        <taxon>Bacteria</taxon>
        <taxon>Pseudomonadati</taxon>
        <taxon>Bacteroidota</taxon>
        <taxon>Cytophagia</taxon>
        <taxon>Cytophagales</taxon>
        <taxon>Marivirgaceae</taxon>
        <taxon>Marivirga</taxon>
    </lineage>
</organism>
<sequence>MKKIILLLFLFIITQDVISQNFYSRRINRKWIATGGIGYARSLSDLTNPGTYFDTKLNIEGGIQYRATSHLNIRTNLLLFQLSGDDGEIDPELNTRSRNLSFVSNNVELSATASYSLFEHVPRFRQRKAVNPYVFAGVGLLYFDPRAEIPSTVFIPGEPEPVILENGGKQVSLAKYDTERPNDYSRFAVVIPVGAGIKFKVSDFLDVSAEVSNRITFTDYLDDVSGKSYADPSLFDFTQQFDREAYALSNPTGTNSDTRGNPENNDYYLIVNIKAEFYLKGDFFDKLFGIEGRKFNLKSGRRRGLFNKGPARRTP</sequence>
<name>A0ABQ1LQB6_9BACT</name>
<dbReference type="InterPro" id="IPR011250">
    <property type="entry name" value="OMP/PagP_B-barrel"/>
</dbReference>
<evidence type="ECO:0008006" key="3">
    <source>
        <dbReference type="Google" id="ProtNLM"/>
    </source>
</evidence>
<dbReference type="SUPFAM" id="SSF56925">
    <property type="entry name" value="OMPA-like"/>
    <property type="match status" value="1"/>
</dbReference>
<dbReference type="Proteomes" id="UP000636010">
    <property type="component" value="Unassembled WGS sequence"/>
</dbReference>
<keyword evidence="2" id="KW-1185">Reference proteome</keyword>
<dbReference type="Gene3D" id="2.40.160.20">
    <property type="match status" value="1"/>
</dbReference>
<comment type="caution">
    <text evidence="1">The sequence shown here is derived from an EMBL/GenBank/DDBJ whole genome shotgun (WGS) entry which is preliminary data.</text>
</comment>
<evidence type="ECO:0000313" key="2">
    <source>
        <dbReference type="Proteomes" id="UP000636010"/>
    </source>
</evidence>
<dbReference type="EMBL" id="BMEC01000003">
    <property type="protein sequence ID" value="GGC28174.1"/>
    <property type="molecule type" value="Genomic_DNA"/>
</dbReference>
<evidence type="ECO:0000313" key="1">
    <source>
        <dbReference type="EMBL" id="GGC28174.1"/>
    </source>
</evidence>
<protein>
    <recommendedName>
        <fullName evidence="3">DUF6089 domain-containing protein</fullName>
    </recommendedName>
</protein>
<reference evidence="2" key="1">
    <citation type="journal article" date="2019" name="Int. J. Syst. Evol. Microbiol.">
        <title>The Global Catalogue of Microorganisms (GCM) 10K type strain sequencing project: providing services to taxonomists for standard genome sequencing and annotation.</title>
        <authorList>
            <consortium name="The Broad Institute Genomics Platform"/>
            <consortium name="The Broad Institute Genome Sequencing Center for Infectious Disease"/>
            <person name="Wu L."/>
            <person name="Ma J."/>
        </authorList>
    </citation>
    <scope>NUCLEOTIDE SEQUENCE [LARGE SCALE GENOMIC DNA]</scope>
    <source>
        <strain evidence="2">CGMCC 1.10832</strain>
    </source>
</reference>
<accession>A0ABQ1LQB6</accession>
<gene>
    <name evidence="1" type="ORF">GCM10011506_11950</name>
</gene>